<protein>
    <submittedName>
        <fullName evidence="8">ErmE/ErmH/ErmO/ErmR family 23S rRNA (Adenine(2058)-N(6))-methyltransferase</fullName>
    </submittedName>
</protein>
<evidence type="ECO:0000259" key="7">
    <source>
        <dbReference type="SMART" id="SM00650"/>
    </source>
</evidence>
<dbReference type="PROSITE" id="PS51689">
    <property type="entry name" value="SAM_RNA_A_N6_MT"/>
    <property type="match status" value="1"/>
</dbReference>
<evidence type="ECO:0000256" key="2">
    <source>
        <dbReference type="ARBA" id="ARBA00022679"/>
    </source>
</evidence>
<proteinExistence type="inferred from homology"/>
<feature type="domain" description="Ribosomal RNA adenine methylase transferase N-terminal" evidence="7">
    <location>
        <begin position="74"/>
        <end position="238"/>
    </location>
</feature>
<evidence type="ECO:0000256" key="1">
    <source>
        <dbReference type="ARBA" id="ARBA00022603"/>
    </source>
</evidence>
<keyword evidence="1 5" id="KW-0489">Methyltransferase</keyword>
<feature type="region of interest" description="Disordered" evidence="6">
    <location>
        <begin position="322"/>
        <end position="346"/>
    </location>
</feature>
<feature type="binding site" evidence="5">
    <location>
        <position position="115"/>
    </location>
    <ligand>
        <name>S-adenosyl-L-methionine</name>
        <dbReference type="ChEBI" id="CHEBI:59789"/>
    </ligand>
</feature>
<dbReference type="Proteomes" id="UP000634229">
    <property type="component" value="Unassembled WGS sequence"/>
</dbReference>
<feature type="binding site" evidence="5">
    <location>
        <position position="156"/>
    </location>
    <ligand>
        <name>S-adenosyl-L-methionine</name>
        <dbReference type="ChEBI" id="CHEBI:59789"/>
    </ligand>
</feature>
<dbReference type="NCBIfam" id="NF000499">
    <property type="entry name" value="Erm23S_rRNA_broad"/>
    <property type="match status" value="1"/>
</dbReference>
<dbReference type="Gene3D" id="3.40.50.150">
    <property type="entry name" value="Vaccinia Virus protein VP39"/>
    <property type="match status" value="1"/>
</dbReference>
<comment type="similarity">
    <text evidence="5">Belongs to the class I-like SAM-binding methyltransferase superfamily. rRNA adenine N(6)-methyltransferase family.</text>
</comment>
<feature type="binding site" evidence="5">
    <location>
        <position position="69"/>
    </location>
    <ligand>
        <name>S-adenosyl-L-methionine</name>
        <dbReference type="ChEBI" id="CHEBI:59789"/>
    </ligand>
</feature>
<feature type="region of interest" description="Disordered" evidence="6">
    <location>
        <begin position="1"/>
        <end position="32"/>
    </location>
</feature>
<dbReference type="PANTHER" id="PTHR11727:SF7">
    <property type="entry name" value="DIMETHYLADENOSINE TRANSFERASE-RELATED"/>
    <property type="match status" value="1"/>
</dbReference>
<feature type="compositionally biased region" description="Basic and acidic residues" evidence="6">
    <location>
        <begin position="331"/>
        <end position="346"/>
    </location>
</feature>
<dbReference type="PANTHER" id="PTHR11727">
    <property type="entry name" value="DIMETHYLADENOSINE TRANSFERASE"/>
    <property type="match status" value="1"/>
</dbReference>
<dbReference type="InterPro" id="IPR020598">
    <property type="entry name" value="rRNA_Ade_methylase_Trfase_N"/>
</dbReference>
<dbReference type="SUPFAM" id="SSF53335">
    <property type="entry name" value="S-adenosyl-L-methionine-dependent methyltransferases"/>
    <property type="match status" value="1"/>
</dbReference>
<gene>
    <name evidence="8" type="primary">erm</name>
    <name evidence="8" type="ORF">JK363_25355</name>
</gene>
<dbReference type="SMART" id="SM00650">
    <property type="entry name" value="rADc"/>
    <property type="match status" value="1"/>
</dbReference>
<evidence type="ECO:0000256" key="5">
    <source>
        <dbReference type="PROSITE-ProRule" id="PRU01026"/>
    </source>
</evidence>
<feature type="binding site" evidence="5">
    <location>
        <position position="67"/>
    </location>
    <ligand>
        <name>S-adenosyl-L-methionine</name>
        <dbReference type="ChEBI" id="CHEBI:59789"/>
    </ligand>
</feature>
<evidence type="ECO:0000256" key="6">
    <source>
        <dbReference type="SAM" id="MobiDB-lite"/>
    </source>
</evidence>
<dbReference type="InterPro" id="IPR001737">
    <property type="entry name" value="KsgA/Erm"/>
</dbReference>
<sequence length="346" mass="37276">MPSARAPASSGITRSGRAAGPVRRCRHAATAARPAYGRTVAVARNRHRSPAPRRTARDRARRTLSQNFLADPGAVARVVRAARPGPGDLLVEVGAGKGVLTEALAPLCRELISYEVDRHLIAGLRERLAPYPAARIVHRDFLTAHPPREPFALVGNVPYARTSDIVDWALRAPGLTSATLLTQLEYARKRTGDFGRWSLLTVRTWPEVEWRLCGRVARTAFRPVPAVDGGIMRLIRRPRPLLPDAEQRTAYTGLVELGFSGVGGSLYASLRRVCPARRLTAAFRRAGLEREVVVGYVTPPQWLTLAQELTGVAGVADAATGAGAGGAAASKESRVRAKSRVDSSSL</sequence>
<reference evidence="8 9" key="1">
    <citation type="submission" date="2021-01" db="EMBL/GenBank/DDBJ databases">
        <title>WGS of actinomycetes isolated from Thailand.</title>
        <authorList>
            <person name="Thawai C."/>
        </authorList>
    </citation>
    <scope>NUCLEOTIDE SEQUENCE [LARGE SCALE GENOMIC DNA]</scope>
    <source>
        <strain evidence="8 9">CA1R205</strain>
    </source>
</reference>
<organism evidence="8 9">
    <name type="scientific">Streptomyces coffeae</name>
    <dbReference type="NCBI Taxonomy" id="621382"/>
    <lineage>
        <taxon>Bacteria</taxon>
        <taxon>Bacillati</taxon>
        <taxon>Actinomycetota</taxon>
        <taxon>Actinomycetes</taxon>
        <taxon>Kitasatosporales</taxon>
        <taxon>Streptomycetaceae</taxon>
        <taxon>Streptomyces</taxon>
    </lineage>
</organism>
<dbReference type="InterPro" id="IPR029063">
    <property type="entry name" value="SAM-dependent_MTases_sf"/>
</dbReference>
<evidence type="ECO:0000313" key="9">
    <source>
        <dbReference type="Proteomes" id="UP000634229"/>
    </source>
</evidence>
<dbReference type="PROSITE" id="PS01131">
    <property type="entry name" value="RRNA_A_DIMETH"/>
    <property type="match status" value="1"/>
</dbReference>
<evidence type="ECO:0000256" key="4">
    <source>
        <dbReference type="ARBA" id="ARBA00022884"/>
    </source>
</evidence>
<keyword evidence="3 5" id="KW-0949">S-adenosyl-L-methionine</keyword>
<dbReference type="InterPro" id="IPR020596">
    <property type="entry name" value="rRNA_Ade_Mease_Trfase_CS"/>
</dbReference>
<name>A0ABS1NIQ3_9ACTN</name>
<keyword evidence="9" id="KW-1185">Reference proteome</keyword>
<feature type="binding site" evidence="5">
    <location>
        <position position="94"/>
    </location>
    <ligand>
        <name>S-adenosyl-L-methionine</name>
        <dbReference type="ChEBI" id="CHEBI:59789"/>
    </ligand>
</feature>
<keyword evidence="2 5" id="KW-0808">Transferase</keyword>
<dbReference type="Pfam" id="PF00398">
    <property type="entry name" value="RrnaAD"/>
    <property type="match status" value="1"/>
</dbReference>
<evidence type="ECO:0000256" key="3">
    <source>
        <dbReference type="ARBA" id="ARBA00022691"/>
    </source>
</evidence>
<comment type="caution">
    <text evidence="8">The sequence shown here is derived from an EMBL/GenBank/DDBJ whole genome shotgun (WGS) entry which is preliminary data.</text>
</comment>
<feature type="binding site" evidence="5">
    <location>
        <position position="140"/>
    </location>
    <ligand>
        <name>S-adenosyl-L-methionine</name>
        <dbReference type="ChEBI" id="CHEBI:59789"/>
    </ligand>
</feature>
<accession>A0ABS1NIQ3</accession>
<dbReference type="EMBL" id="JAERRF010000016">
    <property type="protein sequence ID" value="MBL1099938.1"/>
    <property type="molecule type" value="Genomic_DNA"/>
</dbReference>
<dbReference type="NCBIfam" id="NF000337">
    <property type="entry name" value="erm_SHROVE"/>
    <property type="match status" value="1"/>
</dbReference>
<keyword evidence="4 5" id="KW-0694">RNA-binding</keyword>
<evidence type="ECO:0000313" key="8">
    <source>
        <dbReference type="EMBL" id="MBL1099938.1"/>
    </source>
</evidence>